<dbReference type="GO" id="GO:0005886">
    <property type="term" value="C:plasma membrane"/>
    <property type="evidence" value="ECO:0007669"/>
    <property type="project" value="UniProtKB-SubCell"/>
</dbReference>
<dbReference type="Gene3D" id="2.120.10.30">
    <property type="entry name" value="TolB, C-terminal domain"/>
    <property type="match status" value="1"/>
</dbReference>
<dbReference type="AlphaFoldDB" id="A0A554VM03"/>
<organism evidence="5 6">
    <name type="scientific">Aquimarina algiphila</name>
    <dbReference type="NCBI Taxonomy" id="2047982"/>
    <lineage>
        <taxon>Bacteria</taxon>
        <taxon>Pseudomonadati</taxon>
        <taxon>Bacteroidota</taxon>
        <taxon>Flavobacteriia</taxon>
        <taxon>Flavobacteriales</taxon>
        <taxon>Flavobacteriaceae</taxon>
        <taxon>Aquimarina</taxon>
    </lineage>
</organism>
<gene>
    <name evidence="5" type="ORF">FOF46_09195</name>
</gene>
<evidence type="ECO:0000256" key="1">
    <source>
        <dbReference type="ARBA" id="ARBA00004236"/>
    </source>
</evidence>
<keyword evidence="3" id="KW-1003">Cell membrane</keyword>
<dbReference type="OrthoDB" id="5599486at2"/>
<dbReference type="EMBL" id="VLNR01000015">
    <property type="protein sequence ID" value="TSE09230.1"/>
    <property type="molecule type" value="Genomic_DNA"/>
</dbReference>
<evidence type="ECO:0000313" key="5">
    <source>
        <dbReference type="EMBL" id="TSE09230.1"/>
    </source>
</evidence>
<sequence length="292" mass="33302">MPGIRKIKIIKLSYLILLTTMTMSCQKDKHSDLTKIKKLSHSINEISGITMLSDAKLYAINDSGNDNTVFCLNQKGEIINEIKIPGTKNIDWEDLAYDQENNIYIGDFGNNNNDRKNLVIYKVNGLLSNTISVEKIRFIFEDQKKFPPKKKNFNFDVEAFIHLNGNLYLFTKNRAKNSKGKTKLYKVSATPGKYMAKLVGEYKTCEDSSNCLITGAAINHSGDHIALLTHNKVFLITDFTEDNLFNGNIKKIKLKHNSQKEGLCFKNDSTLFITDEKSKYGKATLYEYRIKK</sequence>
<dbReference type="RefSeq" id="WP_143916245.1">
    <property type="nucleotide sequence ID" value="NZ_CANMWY010000013.1"/>
</dbReference>
<protein>
    <recommendedName>
        <fullName evidence="7">SdiA-regulated family protein</fullName>
    </recommendedName>
</protein>
<dbReference type="SUPFAM" id="SSF101898">
    <property type="entry name" value="NHL repeat"/>
    <property type="match status" value="1"/>
</dbReference>
<accession>A0A554VM03</accession>
<evidence type="ECO:0000313" key="6">
    <source>
        <dbReference type="Proteomes" id="UP000318833"/>
    </source>
</evidence>
<dbReference type="Proteomes" id="UP000318833">
    <property type="component" value="Unassembled WGS sequence"/>
</dbReference>
<keyword evidence="4" id="KW-0472">Membrane</keyword>
<keyword evidence="6" id="KW-1185">Reference proteome</keyword>
<comment type="similarity">
    <text evidence="2">Belongs to the YjiK family.</text>
</comment>
<reference evidence="5 6" key="1">
    <citation type="submission" date="2019-07" db="EMBL/GenBank/DDBJ databases">
        <title>The draft genome sequence of Aquimarina algiphila M91.</title>
        <authorList>
            <person name="Meng X."/>
        </authorList>
    </citation>
    <scope>NUCLEOTIDE SEQUENCE [LARGE SCALE GENOMIC DNA]</scope>
    <source>
        <strain evidence="5 6">M91</strain>
    </source>
</reference>
<name>A0A554VM03_9FLAO</name>
<evidence type="ECO:0000256" key="4">
    <source>
        <dbReference type="ARBA" id="ARBA00023136"/>
    </source>
</evidence>
<dbReference type="PROSITE" id="PS51257">
    <property type="entry name" value="PROKAR_LIPOPROTEIN"/>
    <property type="match status" value="1"/>
</dbReference>
<dbReference type="Pfam" id="PF06977">
    <property type="entry name" value="SdiA-regulated"/>
    <property type="match status" value="1"/>
</dbReference>
<comment type="subcellular location">
    <subcellularLocation>
        <location evidence="1">Cell membrane</location>
    </subcellularLocation>
</comment>
<evidence type="ECO:0000256" key="3">
    <source>
        <dbReference type="ARBA" id="ARBA00022475"/>
    </source>
</evidence>
<dbReference type="InterPro" id="IPR011042">
    <property type="entry name" value="6-blade_b-propeller_TolB-like"/>
</dbReference>
<dbReference type="InterPro" id="IPR009722">
    <property type="entry name" value="YjiK/CarP"/>
</dbReference>
<evidence type="ECO:0008006" key="7">
    <source>
        <dbReference type="Google" id="ProtNLM"/>
    </source>
</evidence>
<evidence type="ECO:0000256" key="2">
    <source>
        <dbReference type="ARBA" id="ARBA00009852"/>
    </source>
</evidence>
<comment type="caution">
    <text evidence="5">The sequence shown here is derived from an EMBL/GenBank/DDBJ whole genome shotgun (WGS) entry which is preliminary data.</text>
</comment>
<proteinExistence type="inferred from homology"/>